<evidence type="ECO:0000313" key="3">
    <source>
        <dbReference type="Proteomes" id="UP000426328"/>
    </source>
</evidence>
<evidence type="ECO:0000313" key="1">
    <source>
        <dbReference type="EMBL" id="MQL56006.1"/>
    </source>
</evidence>
<dbReference type="RefSeq" id="WP_152942304.1">
    <property type="nucleotide sequence ID" value="NZ_CP045482.1"/>
</dbReference>
<protein>
    <submittedName>
        <fullName evidence="2">Uncharacterized protein</fullName>
    </submittedName>
</protein>
<dbReference type="GeneID" id="42779096"/>
<reference evidence="1 4" key="1">
    <citation type="submission" date="2019-10" db="EMBL/GenBank/DDBJ databases">
        <title>Comparative genomics of sulfur disproportionating microorganisms.</title>
        <authorList>
            <person name="Ward L.M."/>
            <person name="Bertran E."/>
            <person name="Johnston D."/>
        </authorList>
    </citation>
    <scope>NUCLEOTIDE SEQUENCE [LARGE SCALE GENOMIC DNA]</scope>
    <source>
        <strain evidence="1 4">DSM 3772</strain>
    </source>
</reference>
<gene>
    <name evidence="2" type="ORF">D1866_05135</name>
    <name evidence="1" type="ORF">GFB69_09690</name>
</gene>
<dbReference type="EMBL" id="CP045482">
    <property type="protein sequence ID" value="QGR21438.1"/>
    <property type="molecule type" value="Genomic_DNA"/>
</dbReference>
<sequence>MTVNSRSILKDERERVTNIAFFLKRFMTGKEKFSSLDDLVRFIDSLAKKFEFLSTVKNWEKWKLELLLKKVNFVARSIRKEKKLKVSLERKFKGIKIQKVEEYDADRFTVFYMHEGKSKAVSGSAREIKQKLLKEIKK</sequence>
<dbReference type="Proteomes" id="UP000426328">
    <property type="component" value="Chromosome"/>
</dbReference>
<reference evidence="2 3" key="2">
    <citation type="submission" date="2019-10" db="EMBL/GenBank/DDBJ databases">
        <title>Genome Sequences from Six Type Strain Members of the Archaeal Family Sulfolobaceae: Acidianus ambivalens, Acidianus infernus, Metallosphaera prunae, Stygiolobus azoricus, Sulfolobus metallicus, and Sulfurisphaera ohwakuensis.</title>
        <authorList>
            <person name="Counts J.A."/>
            <person name="Kelly R.M."/>
        </authorList>
    </citation>
    <scope>NUCLEOTIDE SEQUENCE [LARGE SCALE GENOMIC DNA]</scope>
    <source>
        <strain evidence="2 3">LEI 10</strain>
    </source>
</reference>
<dbReference type="KEGG" id="aamb:D1866_05135"/>
<name>A0A650CUF7_ACIAM</name>
<dbReference type="AlphaFoldDB" id="A0A650CUF7"/>
<keyword evidence="3" id="KW-1185">Reference proteome</keyword>
<evidence type="ECO:0000313" key="2">
    <source>
        <dbReference type="EMBL" id="QGR21438.1"/>
    </source>
</evidence>
<accession>A0A650CUF7</accession>
<organism evidence="2 3">
    <name type="scientific">Acidianus ambivalens</name>
    <name type="common">Desulfurolobus ambivalens</name>
    <dbReference type="NCBI Taxonomy" id="2283"/>
    <lineage>
        <taxon>Archaea</taxon>
        <taxon>Thermoproteota</taxon>
        <taxon>Thermoprotei</taxon>
        <taxon>Sulfolobales</taxon>
        <taxon>Sulfolobaceae</taxon>
        <taxon>Acidianus</taxon>
    </lineage>
</organism>
<dbReference type="EMBL" id="WHYS01000002">
    <property type="protein sequence ID" value="MQL56006.1"/>
    <property type="molecule type" value="Genomic_DNA"/>
</dbReference>
<evidence type="ECO:0000313" key="4">
    <source>
        <dbReference type="Proteomes" id="UP000474054"/>
    </source>
</evidence>
<proteinExistence type="predicted"/>
<dbReference type="Proteomes" id="UP000474054">
    <property type="component" value="Unassembled WGS sequence"/>
</dbReference>